<keyword evidence="8" id="KW-1185">Reference proteome</keyword>
<keyword evidence="3 6" id="KW-1133">Transmembrane helix</keyword>
<comment type="caution">
    <text evidence="7">The sequence shown here is derived from an EMBL/GenBank/DDBJ whole genome shotgun (WGS) entry which is preliminary data.</text>
</comment>
<dbReference type="InterPro" id="IPR007568">
    <property type="entry name" value="RTA1"/>
</dbReference>
<keyword evidence="4 6" id="KW-0472">Membrane</keyword>
<feature type="transmembrane region" description="Helical" evidence="6">
    <location>
        <begin position="20"/>
        <end position="42"/>
    </location>
</feature>
<evidence type="ECO:0000256" key="3">
    <source>
        <dbReference type="ARBA" id="ARBA00022989"/>
    </source>
</evidence>
<feature type="transmembrane region" description="Helical" evidence="6">
    <location>
        <begin position="239"/>
        <end position="258"/>
    </location>
</feature>
<dbReference type="Pfam" id="PF04479">
    <property type="entry name" value="RTA1"/>
    <property type="match status" value="1"/>
</dbReference>
<evidence type="ECO:0000256" key="2">
    <source>
        <dbReference type="ARBA" id="ARBA00022692"/>
    </source>
</evidence>
<reference evidence="7" key="2">
    <citation type="submission" date="2023-05" db="EMBL/GenBank/DDBJ databases">
        <authorList>
            <consortium name="Lawrence Berkeley National Laboratory"/>
            <person name="Steindorff A."/>
            <person name="Hensen N."/>
            <person name="Bonometti L."/>
            <person name="Westerberg I."/>
            <person name="Brannstrom I.O."/>
            <person name="Guillou S."/>
            <person name="Cros-Aarteil S."/>
            <person name="Calhoun S."/>
            <person name="Haridas S."/>
            <person name="Kuo A."/>
            <person name="Mondo S."/>
            <person name="Pangilinan J."/>
            <person name="Riley R."/>
            <person name="Labutti K."/>
            <person name="Andreopoulos B."/>
            <person name="Lipzen A."/>
            <person name="Chen C."/>
            <person name="Yanf M."/>
            <person name="Daum C."/>
            <person name="Ng V."/>
            <person name="Clum A."/>
            <person name="Ohm R."/>
            <person name="Martin F."/>
            <person name="Silar P."/>
            <person name="Natvig D."/>
            <person name="Lalanne C."/>
            <person name="Gautier V."/>
            <person name="Ament-Velasquez S.L."/>
            <person name="Kruys A."/>
            <person name="Hutchinson M.I."/>
            <person name="Powell A.J."/>
            <person name="Barry K."/>
            <person name="Miller A.N."/>
            <person name="Grigoriev I.V."/>
            <person name="Debuchy R."/>
            <person name="Gladieux P."/>
            <person name="Thoren M.H."/>
            <person name="Johannesson H."/>
        </authorList>
    </citation>
    <scope>NUCLEOTIDE SEQUENCE</scope>
    <source>
        <strain evidence="7">CBS 532.94</strain>
    </source>
</reference>
<proteinExistence type="predicted"/>
<dbReference type="EMBL" id="MU860184">
    <property type="protein sequence ID" value="KAK4236568.1"/>
    <property type="molecule type" value="Genomic_DNA"/>
</dbReference>
<evidence type="ECO:0000256" key="4">
    <source>
        <dbReference type="ARBA" id="ARBA00023136"/>
    </source>
</evidence>
<reference evidence="7" key="1">
    <citation type="journal article" date="2023" name="Mol. Phylogenet. Evol.">
        <title>Genome-scale phylogeny and comparative genomics of the fungal order Sordariales.</title>
        <authorList>
            <person name="Hensen N."/>
            <person name="Bonometti L."/>
            <person name="Westerberg I."/>
            <person name="Brannstrom I.O."/>
            <person name="Guillou S."/>
            <person name="Cros-Aarteil S."/>
            <person name="Calhoun S."/>
            <person name="Haridas S."/>
            <person name="Kuo A."/>
            <person name="Mondo S."/>
            <person name="Pangilinan J."/>
            <person name="Riley R."/>
            <person name="LaButti K."/>
            <person name="Andreopoulos B."/>
            <person name="Lipzen A."/>
            <person name="Chen C."/>
            <person name="Yan M."/>
            <person name="Daum C."/>
            <person name="Ng V."/>
            <person name="Clum A."/>
            <person name="Steindorff A."/>
            <person name="Ohm R.A."/>
            <person name="Martin F."/>
            <person name="Silar P."/>
            <person name="Natvig D.O."/>
            <person name="Lalanne C."/>
            <person name="Gautier V."/>
            <person name="Ament-Velasquez S.L."/>
            <person name="Kruys A."/>
            <person name="Hutchinson M.I."/>
            <person name="Powell A.J."/>
            <person name="Barry K."/>
            <person name="Miller A.N."/>
            <person name="Grigoriev I.V."/>
            <person name="Debuchy R."/>
            <person name="Gladieux P."/>
            <person name="Hiltunen Thoren M."/>
            <person name="Johannesson H."/>
        </authorList>
    </citation>
    <scope>NUCLEOTIDE SEQUENCE</scope>
    <source>
        <strain evidence="7">CBS 532.94</strain>
    </source>
</reference>
<feature type="transmembrane region" description="Helical" evidence="6">
    <location>
        <begin position="205"/>
        <end position="224"/>
    </location>
</feature>
<comment type="subcellular location">
    <subcellularLocation>
        <location evidence="1">Membrane</location>
        <topology evidence="1">Multi-pass membrane protein</topology>
    </subcellularLocation>
</comment>
<dbReference type="PANTHER" id="PTHR31465">
    <property type="entry name" value="PROTEIN RTA1-RELATED"/>
    <property type="match status" value="1"/>
</dbReference>
<dbReference type="PANTHER" id="PTHR31465:SF35">
    <property type="entry name" value="RTA1 DOMAIN PROTEIN-RELATED"/>
    <property type="match status" value="1"/>
</dbReference>
<name>A0AAN7HAQ3_9PEZI</name>
<evidence type="ECO:0000256" key="5">
    <source>
        <dbReference type="SAM" id="MobiDB-lite"/>
    </source>
</evidence>
<dbReference type="GO" id="GO:0016020">
    <property type="term" value="C:membrane"/>
    <property type="evidence" value="ECO:0007669"/>
    <property type="project" value="UniProtKB-SubCell"/>
</dbReference>
<accession>A0AAN7HAQ3</accession>
<feature type="region of interest" description="Disordered" evidence="5">
    <location>
        <begin position="297"/>
        <end position="356"/>
    </location>
</feature>
<evidence type="ECO:0000313" key="8">
    <source>
        <dbReference type="Proteomes" id="UP001303760"/>
    </source>
</evidence>
<protein>
    <submittedName>
        <fullName evidence="7">Uncharacterized protein</fullName>
    </submittedName>
</protein>
<sequence>MAGDNSGYEDFKLYRYEPNLAANVVFIVLFALTGIGHVVLLVRKRVWYFIPFVIGCIFEAIGYIGRAIAAKEAPNYTLTAYILQTLLILLGPALFAASIYMILARLIRYLGAEDYALVRTNWMTKIFVTGDVLSFLGQSAGGGLMAKAKSPDDQKMGENIILGGLGIQIVFFGFFIVTTIVFHVRIARNPTPRSYSVTGPWRQHIMALYASSVLILVRSLFRMAEFGLGNDGVLMQSEAYLLGLDGALMFIVTAVFLWSHPSRVLSGGYKEALASNASVESGRNTAESFQMMMVASPSSSVHPDTLPEGAKLPPGPYDSDQRSGMGSRGYAGAAGYERSGYERSPRAHRYSSSYQT</sequence>
<gene>
    <name evidence="7" type="ORF">C8A03DRAFT_35507</name>
</gene>
<evidence type="ECO:0000256" key="1">
    <source>
        <dbReference type="ARBA" id="ARBA00004141"/>
    </source>
</evidence>
<feature type="transmembrane region" description="Helical" evidence="6">
    <location>
        <begin position="81"/>
        <end position="102"/>
    </location>
</feature>
<organism evidence="7 8">
    <name type="scientific">Achaetomium macrosporum</name>
    <dbReference type="NCBI Taxonomy" id="79813"/>
    <lineage>
        <taxon>Eukaryota</taxon>
        <taxon>Fungi</taxon>
        <taxon>Dikarya</taxon>
        <taxon>Ascomycota</taxon>
        <taxon>Pezizomycotina</taxon>
        <taxon>Sordariomycetes</taxon>
        <taxon>Sordariomycetidae</taxon>
        <taxon>Sordariales</taxon>
        <taxon>Chaetomiaceae</taxon>
        <taxon>Achaetomium</taxon>
    </lineage>
</organism>
<evidence type="ECO:0000256" key="6">
    <source>
        <dbReference type="SAM" id="Phobius"/>
    </source>
</evidence>
<evidence type="ECO:0000313" key="7">
    <source>
        <dbReference type="EMBL" id="KAK4236568.1"/>
    </source>
</evidence>
<keyword evidence="2 6" id="KW-0812">Transmembrane</keyword>
<dbReference type="Proteomes" id="UP001303760">
    <property type="component" value="Unassembled WGS sequence"/>
</dbReference>
<feature type="transmembrane region" description="Helical" evidence="6">
    <location>
        <begin position="160"/>
        <end position="184"/>
    </location>
</feature>
<dbReference type="AlphaFoldDB" id="A0AAN7HAQ3"/>
<feature type="transmembrane region" description="Helical" evidence="6">
    <location>
        <begin position="49"/>
        <end position="69"/>
    </location>
</feature>
<feature type="transmembrane region" description="Helical" evidence="6">
    <location>
        <begin position="122"/>
        <end position="140"/>
    </location>
</feature>